<evidence type="ECO:0000256" key="1">
    <source>
        <dbReference type="SAM" id="MobiDB-lite"/>
    </source>
</evidence>
<evidence type="ECO:0000313" key="3">
    <source>
        <dbReference type="EMBL" id="NBG66998.1"/>
    </source>
</evidence>
<protein>
    <recommendedName>
        <fullName evidence="5">Lipoprotein</fullName>
    </recommendedName>
</protein>
<keyword evidence="4" id="KW-1185">Reference proteome</keyword>
<dbReference type="Proteomes" id="UP000470771">
    <property type="component" value="Unassembled WGS sequence"/>
</dbReference>
<evidence type="ECO:0008006" key="5">
    <source>
        <dbReference type="Google" id="ProtNLM"/>
    </source>
</evidence>
<organism evidence="3 4">
    <name type="scientific">Acidiluteibacter ferrifornacis</name>
    <dbReference type="NCBI Taxonomy" id="2692424"/>
    <lineage>
        <taxon>Bacteria</taxon>
        <taxon>Pseudomonadati</taxon>
        <taxon>Bacteroidota</taxon>
        <taxon>Flavobacteriia</taxon>
        <taxon>Flavobacteriales</taxon>
        <taxon>Cryomorphaceae</taxon>
        <taxon>Acidiluteibacter</taxon>
    </lineage>
</organism>
<feature type="signal peptide" evidence="2">
    <location>
        <begin position="1"/>
        <end position="20"/>
    </location>
</feature>
<evidence type="ECO:0000256" key="2">
    <source>
        <dbReference type="SAM" id="SignalP"/>
    </source>
</evidence>
<gene>
    <name evidence="3" type="ORF">GQN54_12790</name>
</gene>
<keyword evidence="2" id="KW-0732">Signal</keyword>
<evidence type="ECO:0000313" key="4">
    <source>
        <dbReference type="Proteomes" id="UP000470771"/>
    </source>
</evidence>
<proteinExistence type="predicted"/>
<name>A0A6N9NJY5_9FLAO</name>
<sequence length="52" mass="5619">MRLLKILVLATALIAGPIILNSCSSNKNTHSRVKSKSGMGNPKDRNNGVWGR</sequence>
<comment type="caution">
    <text evidence="3">The sequence shown here is derived from an EMBL/GenBank/DDBJ whole genome shotgun (WGS) entry which is preliminary data.</text>
</comment>
<dbReference type="EMBL" id="WWNE01000012">
    <property type="protein sequence ID" value="NBG66998.1"/>
    <property type="molecule type" value="Genomic_DNA"/>
</dbReference>
<feature type="region of interest" description="Disordered" evidence="1">
    <location>
        <begin position="25"/>
        <end position="52"/>
    </location>
</feature>
<accession>A0A6N9NJY5</accession>
<dbReference type="AlphaFoldDB" id="A0A6N9NJY5"/>
<dbReference type="RefSeq" id="WP_160633949.1">
    <property type="nucleotide sequence ID" value="NZ_WWNE01000012.1"/>
</dbReference>
<reference evidence="3 4" key="1">
    <citation type="submission" date="2019-12" db="EMBL/GenBank/DDBJ databases">
        <authorList>
            <person name="Zhao J."/>
        </authorList>
    </citation>
    <scope>NUCLEOTIDE SEQUENCE [LARGE SCALE GENOMIC DNA]</scope>
    <source>
        <strain evidence="3 4">S-15</strain>
    </source>
</reference>
<feature type="chain" id="PRO_5026757799" description="Lipoprotein" evidence="2">
    <location>
        <begin position="21"/>
        <end position="52"/>
    </location>
</feature>